<organism evidence="2 3">
    <name type="scientific">Venustampulla echinocandica</name>
    <dbReference type="NCBI Taxonomy" id="2656787"/>
    <lineage>
        <taxon>Eukaryota</taxon>
        <taxon>Fungi</taxon>
        <taxon>Dikarya</taxon>
        <taxon>Ascomycota</taxon>
        <taxon>Pezizomycotina</taxon>
        <taxon>Leotiomycetes</taxon>
        <taxon>Helotiales</taxon>
        <taxon>Pleuroascaceae</taxon>
        <taxon>Venustampulla</taxon>
    </lineage>
</organism>
<accession>A0A370TQX6</accession>
<comment type="caution">
    <text evidence="2">The sequence shown here is derived from an EMBL/GenBank/DDBJ whole genome shotgun (WGS) entry which is preliminary data.</text>
</comment>
<feature type="region of interest" description="Disordered" evidence="1">
    <location>
        <begin position="1"/>
        <end position="36"/>
    </location>
</feature>
<dbReference type="GeneID" id="43598199"/>
<dbReference type="Proteomes" id="UP000254866">
    <property type="component" value="Unassembled WGS sequence"/>
</dbReference>
<name>A0A370TQX6_9HELO</name>
<sequence length="259" mass="27188">MGKAPSPRVPSSSEPRRTRAGRSGLQARGDADAPYGAPTWTVHAMPTVYGWLRKGTSTPVPACLSETLDSGGSVQQSEHHTEAASGAHHRVLLRPNADANANANANANNARACTCASTPPVQCLQRPDVAQPLRAAERLVAGFFWLLAAAVGRCITLWRTTATASPSLLCRTIVHTPVLPPLGSGLELDSGGQSTEYRVHSTNYRIAAADVPNTISDPSEFSAAVRSPEAVCFPRLSPATGHRLGNDQAETSIGLIAVT</sequence>
<feature type="compositionally biased region" description="Low complexity" evidence="1">
    <location>
        <begin position="1"/>
        <end position="13"/>
    </location>
</feature>
<evidence type="ECO:0000256" key="1">
    <source>
        <dbReference type="SAM" id="MobiDB-lite"/>
    </source>
</evidence>
<evidence type="ECO:0000313" key="3">
    <source>
        <dbReference type="Proteomes" id="UP000254866"/>
    </source>
</evidence>
<dbReference type="RefSeq" id="XP_031870573.1">
    <property type="nucleotide sequence ID" value="XM_032013973.1"/>
</dbReference>
<proteinExistence type="predicted"/>
<gene>
    <name evidence="2" type="ORF">BP5553_05350</name>
</gene>
<dbReference type="EMBL" id="NPIC01000003">
    <property type="protein sequence ID" value="RDL37917.1"/>
    <property type="molecule type" value="Genomic_DNA"/>
</dbReference>
<protein>
    <submittedName>
        <fullName evidence="2">Uncharacterized protein</fullName>
    </submittedName>
</protein>
<evidence type="ECO:0000313" key="2">
    <source>
        <dbReference type="EMBL" id="RDL37917.1"/>
    </source>
</evidence>
<keyword evidence="3" id="KW-1185">Reference proteome</keyword>
<reference evidence="2 3" key="1">
    <citation type="journal article" date="2018" name="IMA Fungus">
        <title>IMA Genome-F 9: Draft genome sequence of Annulohypoxylon stygium, Aspergillus mulundensis, Berkeleyomyces basicola (syn. Thielaviopsis basicola), Ceratocystis smalleyi, two Cercospora beticola strains, Coleophoma cylindrospora, Fusarium fracticaudum, Phialophora cf. hyalina, and Morchella septimelata.</title>
        <authorList>
            <person name="Wingfield B.D."/>
            <person name="Bills G.F."/>
            <person name="Dong Y."/>
            <person name="Huang W."/>
            <person name="Nel W.J."/>
            <person name="Swalarsk-Parry B.S."/>
            <person name="Vaghefi N."/>
            <person name="Wilken P.M."/>
            <person name="An Z."/>
            <person name="de Beer Z.W."/>
            <person name="De Vos L."/>
            <person name="Chen L."/>
            <person name="Duong T.A."/>
            <person name="Gao Y."/>
            <person name="Hammerbacher A."/>
            <person name="Kikkert J.R."/>
            <person name="Li Y."/>
            <person name="Li H."/>
            <person name="Li K."/>
            <person name="Li Q."/>
            <person name="Liu X."/>
            <person name="Ma X."/>
            <person name="Naidoo K."/>
            <person name="Pethybridge S.J."/>
            <person name="Sun J."/>
            <person name="Steenkamp E.T."/>
            <person name="van der Nest M.A."/>
            <person name="van Wyk S."/>
            <person name="Wingfield M.J."/>
            <person name="Xiong C."/>
            <person name="Yue Q."/>
            <person name="Zhang X."/>
        </authorList>
    </citation>
    <scope>NUCLEOTIDE SEQUENCE [LARGE SCALE GENOMIC DNA]</scope>
    <source>
        <strain evidence="2 3">BP 5553</strain>
    </source>
</reference>
<dbReference type="AlphaFoldDB" id="A0A370TQX6"/>